<reference evidence="7 8" key="1">
    <citation type="submission" date="2020-04" db="EMBL/GenBank/DDBJ databases">
        <title>Novel Mycoplasma species detected in Phocoena phocoena (harbor porpoise) from the USA.</title>
        <authorList>
            <person name="Volokhov D.V."/>
        </authorList>
    </citation>
    <scope>NUCLEOTIDE SEQUENCE [LARGE SCALE GENOMIC DNA]</scope>
    <source>
        <strain evidence="7 8">C264-NAS</strain>
    </source>
</reference>
<dbReference type="RefSeq" id="WP_169580212.1">
    <property type="nucleotide sequence ID" value="NZ_CP051480.1"/>
</dbReference>
<evidence type="ECO:0000256" key="3">
    <source>
        <dbReference type="ARBA" id="ARBA00022691"/>
    </source>
</evidence>
<dbReference type="InterPro" id="IPR010280">
    <property type="entry name" value="U5_MeTrfase_fam"/>
</dbReference>
<dbReference type="PROSITE" id="PS01230">
    <property type="entry name" value="TRMA_1"/>
    <property type="match status" value="1"/>
</dbReference>
<dbReference type="Gene3D" id="2.40.50.1070">
    <property type="match status" value="1"/>
</dbReference>
<evidence type="ECO:0000256" key="5">
    <source>
        <dbReference type="PROSITE-ProRule" id="PRU10015"/>
    </source>
</evidence>
<dbReference type="SUPFAM" id="SSF53335">
    <property type="entry name" value="S-adenosyl-L-methionine-dependent methyltransferases"/>
    <property type="match status" value="1"/>
</dbReference>
<dbReference type="InterPro" id="IPR029063">
    <property type="entry name" value="SAM-dependent_MTases_sf"/>
</dbReference>
<dbReference type="KEGG" id="mphn:HGG64_01535"/>
<dbReference type="InterPro" id="IPR030390">
    <property type="entry name" value="MeTrfase_TrmA_AS"/>
</dbReference>
<feature type="active site" evidence="5">
    <location>
        <position position="396"/>
    </location>
</feature>
<keyword evidence="1 4" id="KW-0489">Methyltransferase</keyword>
<feature type="binding site" evidence="4">
    <location>
        <position position="369"/>
    </location>
    <ligand>
        <name>S-adenosyl-L-methionine</name>
        <dbReference type="ChEBI" id="CHEBI:59789"/>
    </ligand>
</feature>
<dbReference type="PROSITE" id="PS50926">
    <property type="entry name" value="TRAM"/>
    <property type="match status" value="1"/>
</dbReference>
<dbReference type="Gene3D" id="2.40.50.140">
    <property type="entry name" value="Nucleic acid-binding proteins"/>
    <property type="match status" value="1"/>
</dbReference>
<dbReference type="Proteomes" id="UP000501728">
    <property type="component" value="Chromosome"/>
</dbReference>
<evidence type="ECO:0000256" key="4">
    <source>
        <dbReference type="PROSITE-ProRule" id="PRU01024"/>
    </source>
</evidence>
<dbReference type="InterPro" id="IPR002792">
    <property type="entry name" value="TRAM_dom"/>
</dbReference>
<feature type="binding site" evidence="4">
    <location>
        <position position="303"/>
    </location>
    <ligand>
        <name>S-adenosyl-L-methionine</name>
        <dbReference type="ChEBI" id="CHEBI:59789"/>
    </ligand>
</feature>
<proteinExistence type="inferred from homology"/>
<dbReference type="AlphaFoldDB" id="A0A858U2W6"/>
<dbReference type="SUPFAM" id="SSF50249">
    <property type="entry name" value="Nucleic acid-binding proteins"/>
    <property type="match status" value="1"/>
</dbReference>
<keyword evidence="8" id="KW-1185">Reference proteome</keyword>
<keyword evidence="2 4" id="KW-0808">Transferase</keyword>
<evidence type="ECO:0000256" key="2">
    <source>
        <dbReference type="ARBA" id="ARBA00022679"/>
    </source>
</evidence>
<dbReference type="CDD" id="cd02440">
    <property type="entry name" value="AdoMet_MTases"/>
    <property type="match status" value="1"/>
</dbReference>
<gene>
    <name evidence="7" type="primary">rlmD</name>
    <name evidence="7" type="ORF">HGG64_01535</name>
</gene>
<evidence type="ECO:0000256" key="1">
    <source>
        <dbReference type="ARBA" id="ARBA00022603"/>
    </source>
</evidence>
<dbReference type="NCBIfam" id="TIGR00479">
    <property type="entry name" value="rumA"/>
    <property type="match status" value="1"/>
</dbReference>
<dbReference type="Pfam" id="PF05958">
    <property type="entry name" value="tRNA_U5-meth_tr"/>
    <property type="match status" value="1"/>
</dbReference>
<dbReference type="PANTHER" id="PTHR11061">
    <property type="entry name" value="RNA M5U METHYLTRANSFERASE"/>
    <property type="match status" value="1"/>
</dbReference>
<sequence length="439" mass="50923">MNLEINQILQVKAEKLSYEGYGECRIDNFPIFVESLLPNEEAKIIIKQLNSKFAFAEVLEIYQESATRNKHIKNTQLLKSGSAMLMHLNYDEQLKFKQSIVDSLFLRELNFKEIKTITPSPSIWNYRNKISIKIDSNKNKIKHGFYKKRSHDLVEQTSYDLVSERLNSIIFEIINIINNSNKKINWVKENKIFEITFKHSLFTNEIQMIFHSLSNKKVNSTFLSEIKEKFSEISIINNIYKRANKLQKGEILLNNMDINFQLNELILSVNSDAFYQVNELQTINVYSDIKDLIARDEKVLDAFSGVSSIGIFVANKASKITSVEINDLSTKSAKKNIVQNKINNLEIINEDVKNFLLKHQYSFDSIIVDPPRNGLDIDVINSFINSKISKIIYLSCNPRTLVRDLKVFVENGYHIEYVKPYDMFPQTPHAECLVLLKKN</sequence>
<name>A0A858U2W6_9MOLU</name>
<keyword evidence="3 4" id="KW-0949">S-adenosyl-L-methionine</keyword>
<accession>A0A858U2W6</accession>
<feature type="domain" description="TRAM" evidence="6">
    <location>
        <begin position="2"/>
        <end position="60"/>
    </location>
</feature>
<organism evidence="7 8">
    <name type="scientific">Mycoplasma phocoeninasale</name>
    <dbReference type="NCBI Taxonomy" id="2726117"/>
    <lineage>
        <taxon>Bacteria</taxon>
        <taxon>Bacillati</taxon>
        <taxon>Mycoplasmatota</taxon>
        <taxon>Mollicutes</taxon>
        <taxon>Mycoplasmataceae</taxon>
        <taxon>Mycoplasma</taxon>
    </lineage>
</organism>
<comment type="similarity">
    <text evidence="4">Belongs to the class I-like SAM-binding methyltransferase superfamily. RNA M5U methyltransferase family.</text>
</comment>
<protein>
    <submittedName>
        <fullName evidence="7">23S rRNA (Uracil(1939)-C(5))-methyltransferase RlmD</fullName>
        <ecNumber evidence="7">2.1.1.190</ecNumber>
    </submittedName>
</protein>
<feature type="binding site" evidence="4">
    <location>
        <position position="276"/>
    </location>
    <ligand>
        <name>S-adenosyl-L-methionine</name>
        <dbReference type="ChEBI" id="CHEBI:59789"/>
    </ligand>
</feature>
<dbReference type="PROSITE" id="PS51687">
    <property type="entry name" value="SAM_MT_RNA_M5U"/>
    <property type="match status" value="1"/>
</dbReference>
<dbReference type="Pfam" id="PF01938">
    <property type="entry name" value="TRAM"/>
    <property type="match status" value="1"/>
</dbReference>
<dbReference type="EC" id="2.1.1.190" evidence="7"/>
<dbReference type="InterPro" id="IPR012340">
    <property type="entry name" value="NA-bd_OB-fold"/>
</dbReference>
<feature type="active site" description="Nucleophile" evidence="4">
    <location>
        <position position="396"/>
    </location>
</feature>
<feature type="binding site" evidence="4">
    <location>
        <position position="324"/>
    </location>
    <ligand>
        <name>S-adenosyl-L-methionine</name>
        <dbReference type="ChEBI" id="CHEBI:59789"/>
    </ligand>
</feature>
<dbReference type="GO" id="GO:0032259">
    <property type="term" value="P:methylation"/>
    <property type="evidence" value="ECO:0007669"/>
    <property type="project" value="UniProtKB-KW"/>
</dbReference>
<dbReference type="Gene3D" id="3.40.50.150">
    <property type="entry name" value="Vaccinia Virus protein VP39"/>
    <property type="match status" value="1"/>
</dbReference>
<dbReference type="GO" id="GO:0008173">
    <property type="term" value="F:RNA methyltransferase activity"/>
    <property type="evidence" value="ECO:0007669"/>
    <property type="project" value="InterPro"/>
</dbReference>
<evidence type="ECO:0000259" key="6">
    <source>
        <dbReference type="PROSITE" id="PS50926"/>
    </source>
</evidence>
<dbReference type="GO" id="GO:0006396">
    <property type="term" value="P:RNA processing"/>
    <property type="evidence" value="ECO:0007669"/>
    <property type="project" value="InterPro"/>
</dbReference>
<evidence type="ECO:0000313" key="8">
    <source>
        <dbReference type="Proteomes" id="UP000501728"/>
    </source>
</evidence>
<dbReference type="EMBL" id="CP051480">
    <property type="protein sequence ID" value="QJG66389.1"/>
    <property type="molecule type" value="Genomic_DNA"/>
</dbReference>
<evidence type="ECO:0000313" key="7">
    <source>
        <dbReference type="EMBL" id="QJG66389.1"/>
    </source>
</evidence>
<dbReference type="PANTHER" id="PTHR11061:SF30">
    <property type="entry name" value="TRNA (URACIL(54)-C(5))-METHYLTRANSFERASE"/>
    <property type="match status" value="1"/>
</dbReference>